<evidence type="ECO:0000256" key="4">
    <source>
        <dbReference type="PROSITE-ProRule" id="PRU00221"/>
    </source>
</evidence>
<dbReference type="InterPro" id="IPR015505">
    <property type="entry name" value="Coronin"/>
</dbReference>
<dbReference type="GO" id="GO:0005737">
    <property type="term" value="C:cytoplasm"/>
    <property type="evidence" value="ECO:0007669"/>
    <property type="project" value="UniProtKB-ARBA"/>
</dbReference>
<dbReference type="SMART" id="SM00320">
    <property type="entry name" value="WD40"/>
    <property type="match status" value="3"/>
</dbReference>
<dbReference type="GO" id="GO:0051015">
    <property type="term" value="F:actin filament binding"/>
    <property type="evidence" value="ECO:0007669"/>
    <property type="project" value="TreeGrafter"/>
</dbReference>
<dbReference type="InterPro" id="IPR001680">
    <property type="entry name" value="WD40_rpt"/>
</dbReference>
<reference evidence="8" key="1">
    <citation type="submission" date="2023-08" db="EMBL/GenBank/DDBJ databases">
        <title>Draft sequence of the Babesia gibsoni genome.</title>
        <authorList>
            <person name="Yamagishi J.Y."/>
            <person name="Xuan X.X."/>
        </authorList>
    </citation>
    <scope>NUCLEOTIDE SEQUENCE</scope>
    <source>
        <strain evidence="8">Azabu</strain>
    </source>
</reference>
<dbReference type="InterPro" id="IPR020472">
    <property type="entry name" value="WD40_PAC1"/>
</dbReference>
<evidence type="ECO:0000256" key="3">
    <source>
        <dbReference type="ARBA" id="ARBA00022737"/>
    </source>
</evidence>
<evidence type="ECO:0000256" key="1">
    <source>
        <dbReference type="ARBA" id="ARBA00009482"/>
    </source>
</evidence>
<keyword evidence="9" id="KW-1185">Reference proteome</keyword>
<protein>
    <recommendedName>
        <fullName evidence="5">Coronin</fullName>
    </recommendedName>
</protein>
<feature type="region of interest" description="Disordered" evidence="6">
    <location>
        <begin position="458"/>
        <end position="484"/>
    </location>
</feature>
<feature type="repeat" description="WD" evidence="4">
    <location>
        <begin position="72"/>
        <end position="114"/>
    </location>
</feature>
<dbReference type="InterPro" id="IPR015048">
    <property type="entry name" value="DUF1899"/>
</dbReference>
<dbReference type="GO" id="GO:0007015">
    <property type="term" value="P:actin filament organization"/>
    <property type="evidence" value="ECO:0007669"/>
    <property type="project" value="TreeGrafter"/>
</dbReference>
<evidence type="ECO:0000256" key="5">
    <source>
        <dbReference type="RuleBase" id="RU280818"/>
    </source>
</evidence>
<dbReference type="PROSITE" id="PS50082">
    <property type="entry name" value="WD_REPEATS_2"/>
    <property type="match status" value="2"/>
</dbReference>
<dbReference type="PANTHER" id="PTHR10856">
    <property type="entry name" value="CORONIN"/>
    <property type="match status" value="1"/>
</dbReference>
<dbReference type="InterPro" id="IPR015943">
    <property type="entry name" value="WD40/YVTN_repeat-like_dom_sf"/>
</dbReference>
<dbReference type="Pfam" id="PF08953">
    <property type="entry name" value="DUF1899"/>
    <property type="match status" value="1"/>
</dbReference>
<keyword evidence="3 5" id="KW-0677">Repeat</keyword>
<evidence type="ECO:0000313" key="9">
    <source>
        <dbReference type="Proteomes" id="UP001230268"/>
    </source>
</evidence>
<evidence type="ECO:0000256" key="6">
    <source>
        <dbReference type="SAM" id="MobiDB-lite"/>
    </source>
</evidence>
<dbReference type="SMART" id="SM01166">
    <property type="entry name" value="DUF1899"/>
    <property type="match status" value="1"/>
</dbReference>
<proteinExistence type="inferred from homology"/>
<dbReference type="EMBL" id="JAVEPI010000001">
    <property type="protein sequence ID" value="KAK1445072.1"/>
    <property type="molecule type" value="Genomic_DNA"/>
</dbReference>
<evidence type="ECO:0000259" key="7">
    <source>
        <dbReference type="SMART" id="SM01166"/>
    </source>
</evidence>
<dbReference type="PROSITE" id="PS50294">
    <property type="entry name" value="WD_REPEATS_REGION"/>
    <property type="match status" value="2"/>
</dbReference>
<organism evidence="8 9">
    <name type="scientific">Babesia gibsoni</name>
    <dbReference type="NCBI Taxonomy" id="33632"/>
    <lineage>
        <taxon>Eukaryota</taxon>
        <taxon>Sar</taxon>
        <taxon>Alveolata</taxon>
        <taxon>Apicomplexa</taxon>
        <taxon>Aconoidasida</taxon>
        <taxon>Piroplasmida</taxon>
        <taxon>Babesiidae</taxon>
        <taxon>Babesia</taxon>
    </lineage>
</organism>
<comment type="similarity">
    <text evidence="1 5">Belongs to the WD repeat coronin family.</text>
</comment>
<evidence type="ECO:0000313" key="8">
    <source>
        <dbReference type="EMBL" id="KAK1445072.1"/>
    </source>
</evidence>
<dbReference type="InterPro" id="IPR019775">
    <property type="entry name" value="WD40_repeat_CS"/>
</dbReference>
<dbReference type="PANTHER" id="PTHR10856:SF0">
    <property type="entry name" value="CORONIN"/>
    <property type="match status" value="1"/>
</dbReference>
<keyword evidence="2 4" id="KW-0853">WD repeat</keyword>
<evidence type="ECO:0000256" key="2">
    <source>
        <dbReference type="ARBA" id="ARBA00022574"/>
    </source>
</evidence>
<dbReference type="PRINTS" id="PR00320">
    <property type="entry name" value="GPROTEINBRPT"/>
</dbReference>
<sequence length="484" mass="52749">MATIRLKNVFGEPFKQSYFDLKLTAKPTAFSGGMAASNTHIAFPWDVGGGGLISLVDMAKLGRDSGSDRINLKGHTGALQDISFNEFNYNILASGSDDSTVKVWDISGGGTEGTVMANLTGHTKKTTNVVWNNVTDFILLSGSLDNTVRVWNVEREAELLSVPIDGQYSYCNWSYDGETVVVATKEGTALFVDPREGKISDKFRAHESNKATSVIWLGGNYADNLLATTGYVGNQTRQIRVWDSRKTSEHLVSKDIDSSPGPLIPHWDSATGLYTVAGKGDLTVRIFQYFENDLNRAGEFKCSGTIKMFCFAPHTACDKSKCELGRLFYSTNCKEINPISMVVIRRNSETAMGEIYGSLQPRRRTLAADWQGNNLSCTLECPSFPAQQGGTSGATAALQEKELTATGRAFLEIFKAAGSINVKYRPDFTDVAMIEELEAVKRYVDDLIDSLKELHNISAPGGGEKAPKEAAPPTLPCEVTPTPK</sequence>
<feature type="repeat" description="WD" evidence="4">
    <location>
        <begin position="119"/>
        <end position="161"/>
    </location>
</feature>
<dbReference type="AlphaFoldDB" id="A0AAD8PH51"/>
<comment type="caution">
    <text evidence="8">The sequence shown here is derived from an EMBL/GenBank/DDBJ whole genome shotgun (WGS) entry which is preliminary data.</text>
</comment>
<dbReference type="PROSITE" id="PS00678">
    <property type="entry name" value="WD_REPEATS_1"/>
    <property type="match status" value="2"/>
</dbReference>
<dbReference type="InterPro" id="IPR036322">
    <property type="entry name" value="WD40_repeat_dom_sf"/>
</dbReference>
<dbReference type="SMART" id="SM01167">
    <property type="entry name" value="DUF1900"/>
    <property type="match status" value="1"/>
</dbReference>
<dbReference type="Pfam" id="PF00400">
    <property type="entry name" value="WD40"/>
    <property type="match status" value="2"/>
</dbReference>
<dbReference type="SUPFAM" id="SSF50978">
    <property type="entry name" value="WD40 repeat-like"/>
    <property type="match status" value="1"/>
</dbReference>
<gene>
    <name evidence="8" type="ORF">BgAZ_109780</name>
</gene>
<name>A0AAD8PH51_BABGI</name>
<dbReference type="Gene3D" id="2.130.10.10">
    <property type="entry name" value="YVTN repeat-like/Quinoprotein amine dehydrogenase"/>
    <property type="match status" value="1"/>
</dbReference>
<feature type="domain" description="DUF1899" evidence="7">
    <location>
        <begin position="1"/>
        <end position="62"/>
    </location>
</feature>
<accession>A0AAD8PH51</accession>
<dbReference type="Proteomes" id="UP001230268">
    <property type="component" value="Unassembled WGS sequence"/>
</dbReference>